<protein>
    <submittedName>
        <fullName evidence="2">Uncharacterized protein</fullName>
    </submittedName>
</protein>
<feature type="compositionally biased region" description="Basic and acidic residues" evidence="1">
    <location>
        <begin position="147"/>
        <end position="159"/>
    </location>
</feature>
<dbReference type="EMBL" id="CACVKT020004930">
    <property type="protein sequence ID" value="CAC5392204.1"/>
    <property type="molecule type" value="Genomic_DNA"/>
</dbReference>
<accession>A0A6J8CAV8</accession>
<gene>
    <name evidence="2" type="ORF">MCOR_27154</name>
</gene>
<feature type="compositionally biased region" description="Basic and acidic residues" evidence="1">
    <location>
        <begin position="100"/>
        <end position="110"/>
    </location>
</feature>
<feature type="region of interest" description="Disordered" evidence="1">
    <location>
        <begin position="53"/>
        <end position="115"/>
    </location>
</feature>
<evidence type="ECO:0000256" key="1">
    <source>
        <dbReference type="SAM" id="MobiDB-lite"/>
    </source>
</evidence>
<keyword evidence="3" id="KW-1185">Reference proteome</keyword>
<evidence type="ECO:0000313" key="3">
    <source>
        <dbReference type="Proteomes" id="UP000507470"/>
    </source>
</evidence>
<feature type="compositionally biased region" description="Basic and acidic residues" evidence="1">
    <location>
        <begin position="60"/>
        <end position="93"/>
    </location>
</feature>
<feature type="region of interest" description="Disordered" evidence="1">
    <location>
        <begin position="132"/>
        <end position="159"/>
    </location>
</feature>
<name>A0A6J8CAV8_MYTCO</name>
<dbReference type="Proteomes" id="UP000507470">
    <property type="component" value="Unassembled WGS sequence"/>
</dbReference>
<proteinExistence type="predicted"/>
<reference evidence="2 3" key="1">
    <citation type="submission" date="2020-06" db="EMBL/GenBank/DDBJ databases">
        <authorList>
            <person name="Li R."/>
            <person name="Bekaert M."/>
        </authorList>
    </citation>
    <scope>NUCLEOTIDE SEQUENCE [LARGE SCALE GENOMIC DNA]</scope>
    <source>
        <strain evidence="3">wild</strain>
    </source>
</reference>
<organism evidence="2 3">
    <name type="scientific">Mytilus coruscus</name>
    <name type="common">Sea mussel</name>
    <dbReference type="NCBI Taxonomy" id="42192"/>
    <lineage>
        <taxon>Eukaryota</taxon>
        <taxon>Metazoa</taxon>
        <taxon>Spiralia</taxon>
        <taxon>Lophotrochozoa</taxon>
        <taxon>Mollusca</taxon>
        <taxon>Bivalvia</taxon>
        <taxon>Autobranchia</taxon>
        <taxon>Pteriomorphia</taxon>
        <taxon>Mytilida</taxon>
        <taxon>Mytiloidea</taxon>
        <taxon>Mytilidae</taxon>
        <taxon>Mytilinae</taxon>
        <taxon>Mytilus</taxon>
    </lineage>
</organism>
<dbReference type="AlphaFoldDB" id="A0A6J8CAV8"/>
<evidence type="ECO:0000313" key="2">
    <source>
        <dbReference type="EMBL" id="CAC5392204.1"/>
    </source>
</evidence>
<sequence length="159" mass="18668">MHLTVVRKTKILIKKLREIDKKEKEIMRKKRKTVLRQETETKIKELTASEELDIKGASNQEKEKACKKKEQSKITKDKCKDKDERRDKCKDNVKGTVRSKGKDTQRKDVVQDSEEPGTFVIVSDSIVKYMSLDNDEGEKRKGKRYQRCKDRDEKTVLHA</sequence>